<protein>
    <recommendedName>
        <fullName evidence="1">Ribbon-helix-helix domain-containing protein</fullName>
    </recommendedName>
</protein>
<evidence type="ECO:0000259" key="1">
    <source>
        <dbReference type="Pfam" id="PF13467"/>
    </source>
</evidence>
<feature type="domain" description="Ribbon-helix-helix" evidence="1">
    <location>
        <begin position="7"/>
        <end position="70"/>
    </location>
</feature>
<dbReference type="AlphaFoldDB" id="A0A4Y9SQ38"/>
<proteinExistence type="predicted"/>
<gene>
    <name evidence="2" type="ORF">E4O92_20625</name>
</gene>
<reference evidence="2 3" key="1">
    <citation type="submission" date="2019-03" db="EMBL/GenBank/DDBJ databases">
        <title>Draft genome of Massilia hortus sp. nov., a novel bacterial species of the Oxalobacteraceae family.</title>
        <authorList>
            <person name="Peta V."/>
            <person name="Raths R."/>
            <person name="Bucking H."/>
        </authorList>
    </citation>
    <scope>NUCLEOTIDE SEQUENCE [LARGE SCALE GENOMIC DNA]</scope>
    <source>
        <strain evidence="2 3">ONC3</strain>
    </source>
</reference>
<organism evidence="2 3">
    <name type="scientific">Massilia horti</name>
    <dbReference type="NCBI Taxonomy" id="2562153"/>
    <lineage>
        <taxon>Bacteria</taxon>
        <taxon>Pseudomonadati</taxon>
        <taxon>Pseudomonadota</taxon>
        <taxon>Betaproteobacteria</taxon>
        <taxon>Burkholderiales</taxon>
        <taxon>Oxalobacteraceae</taxon>
        <taxon>Telluria group</taxon>
        <taxon>Massilia</taxon>
    </lineage>
</organism>
<evidence type="ECO:0000313" key="3">
    <source>
        <dbReference type="Proteomes" id="UP000297258"/>
    </source>
</evidence>
<sequence length="165" mass="18365">MIEVKQTRGITLNDGKKTSLHLESATWAAIDYIAACEGRKWTRWASEVLEANPAATNYSSVIRAAVVDYLLSRQLEADQAMHTQVLDEDHEIVGSEYYRLDDEALQSELDAARITHRDSSFNGFEVIAGYRGIPGDPPAPFLCIRSALRGDLHAFIVQTDQEAVQ</sequence>
<accession>A0A4Y9SQ38</accession>
<dbReference type="InterPro" id="IPR038268">
    <property type="entry name" value="RHH_sf"/>
</dbReference>
<dbReference type="OrthoDB" id="7306635at2"/>
<comment type="caution">
    <text evidence="2">The sequence shown here is derived from an EMBL/GenBank/DDBJ whole genome shotgun (WGS) entry which is preliminary data.</text>
</comment>
<name>A0A4Y9SQ38_9BURK</name>
<dbReference type="Proteomes" id="UP000297258">
    <property type="component" value="Unassembled WGS sequence"/>
</dbReference>
<dbReference type="EMBL" id="SPUM01000135">
    <property type="protein sequence ID" value="TFW28658.1"/>
    <property type="molecule type" value="Genomic_DNA"/>
</dbReference>
<evidence type="ECO:0000313" key="2">
    <source>
        <dbReference type="EMBL" id="TFW28658.1"/>
    </source>
</evidence>
<dbReference type="Pfam" id="PF13467">
    <property type="entry name" value="RHH_4"/>
    <property type="match status" value="1"/>
</dbReference>
<dbReference type="Gene3D" id="1.10.3990.20">
    <property type="entry name" value="protein bp1543"/>
    <property type="match status" value="1"/>
</dbReference>
<keyword evidence="3" id="KW-1185">Reference proteome</keyword>
<dbReference type="InterPro" id="IPR027373">
    <property type="entry name" value="RHH_dom"/>
</dbReference>
<dbReference type="RefSeq" id="WP_135191544.1">
    <property type="nucleotide sequence ID" value="NZ_SPUM01000135.1"/>
</dbReference>